<evidence type="ECO:0000313" key="3">
    <source>
        <dbReference type="Proteomes" id="UP000198733"/>
    </source>
</evidence>
<dbReference type="PROSITE" id="PS50943">
    <property type="entry name" value="HTH_CROC1"/>
    <property type="match status" value="1"/>
</dbReference>
<dbReference type="CDD" id="cd00093">
    <property type="entry name" value="HTH_XRE"/>
    <property type="match status" value="1"/>
</dbReference>
<keyword evidence="2" id="KW-0238">DNA-binding</keyword>
<dbReference type="SMART" id="SM00530">
    <property type="entry name" value="HTH_XRE"/>
    <property type="match status" value="1"/>
</dbReference>
<feature type="domain" description="HTH cro/C1-type" evidence="1">
    <location>
        <begin position="5"/>
        <end position="59"/>
    </location>
</feature>
<dbReference type="GO" id="GO:0003677">
    <property type="term" value="F:DNA binding"/>
    <property type="evidence" value="ECO:0007669"/>
    <property type="project" value="UniProtKB-KW"/>
</dbReference>
<dbReference type="InterPro" id="IPR010982">
    <property type="entry name" value="Lambda_DNA-bd_dom_sf"/>
</dbReference>
<dbReference type="Gene3D" id="1.10.260.40">
    <property type="entry name" value="lambda repressor-like DNA-binding domains"/>
    <property type="match status" value="1"/>
</dbReference>
<organism evidence="2 3">
    <name type="scientific">Virgibacillus subterraneus</name>
    <dbReference type="NCBI Taxonomy" id="621109"/>
    <lineage>
        <taxon>Bacteria</taxon>
        <taxon>Bacillati</taxon>
        <taxon>Bacillota</taxon>
        <taxon>Bacilli</taxon>
        <taxon>Bacillales</taxon>
        <taxon>Bacillaceae</taxon>
        <taxon>Virgibacillus</taxon>
    </lineage>
</organism>
<gene>
    <name evidence="2" type="ORF">SAMN05216232_1950</name>
</gene>
<dbReference type="Pfam" id="PF01381">
    <property type="entry name" value="HTH_3"/>
    <property type="match status" value="1"/>
</dbReference>
<dbReference type="EMBL" id="FOEH01000002">
    <property type="protein sequence ID" value="SEQ22446.1"/>
    <property type="molecule type" value="Genomic_DNA"/>
</dbReference>
<dbReference type="Proteomes" id="UP000198733">
    <property type="component" value="Unassembled WGS sequence"/>
</dbReference>
<sequence>MELTLKQARQFSDLSQAEIAGMLGVHRQTYMKWERNPDEMPLGKAKEFSIFTKTPLDNIFFIPSSTFSRVKEGEIR</sequence>
<dbReference type="SUPFAM" id="SSF47413">
    <property type="entry name" value="lambda repressor-like DNA-binding domains"/>
    <property type="match status" value="1"/>
</dbReference>
<keyword evidence="3" id="KW-1185">Reference proteome</keyword>
<reference evidence="2 3" key="1">
    <citation type="submission" date="2016-10" db="EMBL/GenBank/DDBJ databases">
        <authorList>
            <person name="Varghese N."/>
            <person name="Submissions S."/>
        </authorList>
    </citation>
    <scope>NUCLEOTIDE SEQUENCE [LARGE SCALE GENOMIC DNA]</scope>
    <source>
        <strain evidence="2 3">CGMCC 1.7734</strain>
    </source>
</reference>
<dbReference type="InterPro" id="IPR001387">
    <property type="entry name" value="Cro/C1-type_HTH"/>
</dbReference>
<dbReference type="RefSeq" id="WP_175476748.1">
    <property type="nucleotide sequence ID" value="NZ_FOEH01000002.1"/>
</dbReference>
<evidence type="ECO:0000313" key="2">
    <source>
        <dbReference type="EMBL" id="SEQ22446.1"/>
    </source>
</evidence>
<evidence type="ECO:0000259" key="1">
    <source>
        <dbReference type="PROSITE" id="PS50943"/>
    </source>
</evidence>
<proteinExistence type="predicted"/>
<name>A0A1H9E9Q0_9BACI</name>
<comment type="caution">
    <text evidence="2">The sequence shown here is derived from an EMBL/GenBank/DDBJ whole genome shotgun (WGS) entry which is preliminary data.</text>
</comment>
<accession>A0A1H9E9Q0</accession>
<protein>
    <submittedName>
        <fullName evidence="2">DNA-binding transcriptional regulator, XRE-family HTH domain</fullName>
    </submittedName>
</protein>